<dbReference type="EMBL" id="BORS01000004">
    <property type="protein sequence ID" value="GIO41767.1"/>
    <property type="molecule type" value="Genomic_DNA"/>
</dbReference>
<dbReference type="PANTHER" id="PTHR34374">
    <property type="entry name" value="LARGE RIBOSOMAL RNA SUBUNIT ACCUMULATION PROTEIN YCED HOMOLOG 1, CHLOROPLASTIC"/>
    <property type="match status" value="1"/>
</dbReference>
<organism evidence="1 2">
    <name type="scientific">Paenibacillus apis</name>
    <dbReference type="NCBI Taxonomy" id="1792174"/>
    <lineage>
        <taxon>Bacteria</taxon>
        <taxon>Bacillati</taxon>
        <taxon>Bacillota</taxon>
        <taxon>Bacilli</taxon>
        <taxon>Bacillales</taxon>
        <taxon>Paenibacillaceae</taxon>
        <taxon>Paenibacillus</taxon>
    </lineage>
</organism>
<dbReference type="InterPro" id="IPR003772">
    <property type="entry name" value="YceD"/>
</dbReference>
<dbReference type="RefSeq" id="WP_212938625.1">
    <property type="nucleotide sequence ID" value="NZ_BORS01000004.1"/>
</dbReference>
<protein>
    <recommendedName>
        <fullName evidence="3">DUF177 domain-containing protein</fullName>
    </recommendedName>
</protein>
<name>A0A919Y434_9BACL</name>
<reference evidence="1" key="1">
    <citation type="submission" date="2021-03" db="EMBL/GenBank/DDBJ databases">
        <title>Antimicrobial resistance genes in bacteria isolated from Japanese honey, and their potential for conferring macrolide and lincosamide resistance in the American foulbrood pathogen Paenibacillus larvae.</title>
        <authorList>
            <person name="Okamoto M."/>
            <person name="Kumagai M."/>
            <person name="Kanamori H."/>
            <person name="Takamatsu D."/>
        </authorList>
    </citation>
    <scope>NUCLEOTIDE SEQUENCE</scope>
    <source>
        <strain evidence="1">J41TS4</strain>
    </source>
</reference>
<comment type="caution">
    <text evidence="1">The sequence shown here is derived from an EMBL/GenBank/DDBJ whole genome shotgun (WGS) entry which is preliminary data.</text>
</comment>
<dbReference type="Pfam" id="PF02620">
    <property type="entry name" value="YceD"/>
    <property type="match status" value="1"/>
</dbReference>
<dbReference type="Proteomes" id="UP000678895">
    <property type="component" value="Unassembled WGS sequence"/>
</dbReference>
<accession>A0A919Y434</accession>
<dbReference type="AlphaFoldDB" id="A0A919Y434"/>
<proteinExistence type="predicted"/>
<sequence>MILQLRQLASSDRPVDLHQELDISHVIKGRKDIAGAGPLKADLRAASSEGGVVRVTGNLGGQLDMFCSRCLKPVSHKVDIPFEESFKQSDHPDSEPEDGEEEVTYVTEDQLNLVPYIEEALLLNLPYAVICSDDCKGLCPICGTDRNERDCGCNTERIDPRLASLGDFFKK</sequence>
<keyword evidence="2" id="KW-1185">Reference proteome</keyword>
<evidence type="ECO:0008006" key="3">
    <source>
        <dbReference type="Google" id="ProtNLM"/>
    </source>
</evidence>
<dbReference type="PANTHER" id="PTHR34374:SF1">
    <property type="entry name" value="LARGE RIBOSOMAL RNA SUBUNIT ACCUMULATION PROTEIN YCED HOMOLOG 1, CHLOROPLASTIC"/>
    <property type="match status" value="1"/>
</dbReference>
<evidence type="ECO:0000313" key="2">
    <source>
        <dbReference type="Proteomes" id="UP000678895"/>
    </source>
</evidence>
<gene>
    <name evidence="1" type="ORF">J41TS4_15250</name>
</gene>
<evidence type="ECO:0000313" key="1">
    <source>
        <dbReference type="EMBL" id="GIO41767.1"/>
    </source>
</evidence>